<evidence type="ECO:0000313" key="2">
    <source>
        <dbReference type="Proteomes" id="UP000576152"/>
    </source>
</evidence>
<accession>A0ABR6HMG7</accession>
<dbReference type="RefSeq" id="WP_183471074.1">
    <property type="nucleotide sequence ID" value="NZ_JACIBX010000003.1"/>
</dbReference>
<dbReference type="Proteomes" id="UP000576152">
    <property type="component" value="Unassembled WGS sequence"/>
</dbReference>
<gene>
    <name evidence="1" type="ORF">FHS00_001328</name>
</gene>
<keyword evidence="2" id="KW-1185">Reference proteome</keyword>
<organism evidence="1 2">
    <name type="scientific">Limimaricola variabilis</name>
    <dbReference type="NCBI Taxonomy" id="1492771"/>
    <lineage>
        <taxon>Bacteria</taxon>
        <taxon>Pseudomonadati</taxon>
        <taxon>Pseudomonadota</taxon>
        <taxon>Alphaproteobacteria</taxon>
        <taxon>Rhodobacterales</taxon>
        <taxon>Paracoccaceae</taxon>
        <taxon>Limimaricola</taxon>
    </lineage>
</organism>
<dbReference type="EMBL" id="JACIBX010000003">
    <property type="protein sequence ID" value="MBB3711757.1"/>
    <property type="molecule type" value="Genomic_DNA"/>
</dbReference>
<sequence length="79" mass="8712">MSKIQKISAARAKAVIAEMRDEECLSIDVEADGSRAVVAVGQHGGIWHRFGDYPAIEELQKAVRECWEADLDAQRENAA</sequence>
<reference evidence="1 2" key="1">
    <citation type="submission" date="2020-08" db="EMBL/GenBank/DDBJ databases">
        <title>Genomic Encyclopedia of Type Strains, Phase III (KMG-III): the genomes of soil and plant-associated and newly described type strains.</title>
        <authorList>
            <person name="Whitman W."/>
        </authorList>
    </citation>
    <scope>NUCLEOTIDE SEQUENCE [LARGE SCALE GENOMIC DNA]</scope>
    <source>
        <strain evidence="1 2">CECT 8572</strain>
    </source>
</reference>
<proteinExistence type="predicted"/>
<name>A0ABR6HMG7_9RHOB</name>
<evidence type="ECO:0000313" key="1">
    <source>
        <dbReference type="EMBL" id="MBB3711757.1"/>
    </source>
</evidence>
<comment type="caution">
    <text evidence="1">The sequence shown here is derived from an EMBL/GenBank/DDBJ whole genome shotgun (WGS) entry which is preliminary data.</text>
</comment>
<protein>
    <submittedName>
        <fullName evidence="1">Uncharacterized protein</fullName>
    </submittedName>
</protein>